<keyword evidence="5" id="KW-1185">Reference proteome</keyword>
<dbReference type="Pfam" id="PF25281">
    <property type="entry name" value="MBL_MAP1B"/>
    <property type="match status" value="1"/>
</dbReference>
<dbReference type="GO" id="GO:0005874">
    <property type="term" value="C:microtubule"/>
    <property type="evidence" value="ECO:0007669"/>
    <property type="project" value="InterPro"/>
</dbReference>
<evidence type="ECO:0000259" key="3">
    <source>
        <dbReference type="Pfam" id="PF25281"/>
    </source>
</evidence>
<dbReference type="Pfam" id="PF23415">
    <property type="entry name" value="MAPB1_N"/>
    <property type="match status" value="1"/>
</dbReference>
<dbReference type="PANTHER" id="PTHR13843:SF6">
    <property type="entry name" value="MICROTUBULE-ASSOCIATED PROTEIN 1A"/>
    <property type="match status" value="1"/>
</dbReference>
<dbReference type="GO" id="GO:0007409">
    <property type="term" value="P:axonogenesis"/>
    <property type="evidence" value="ECO:0007669"/>
    <property type="project" value="TreeGrafter"/>
</dbReference>
<dbReference type="InterPro" id="IPR036866">
    <property type="entry name" value="RibonucZ/Hydroxyglut_hydro"/>
</dbReference>
<dbReference type="InterPro" id="IPR026074">
    <property type="entry name" value="MAP1"/>
</dbReference>
<feature type="compositionally biased region" description="Pro residues" evidence="1">
    <location>
        <begin position="1079"/>
        <end position="1091"/>
    </location>
</feature>
<feature type="region of interest" description="Disordered" evidence="1">
    <location>
        <begin position="978"/>
        <end position="1188"/>
    </location>
</feature>
<dbReference type="GO" id="GO:0005875">
    <property type="term" value="C:microtubule associated complex"/>
    <property type="evidence" value="ECO:0007669"/>
    <property type="project" value="TreeGrafter"/>
</dbReference>
<dbReference type="GO" id="GO:0030425">
    <property type="term" value="C:dendrite"/>
    <property type="evidence" value="ECO:0007669"/>
    <property type="project" value="TreeGrafter"/>
</dbReference>
<dbReference type="GO" id="GO:0000226">
    <property type="term" value="P:microtubule cytoskeleton organization"/>
    <property type="evidence" value="ECO:0007669"/>
    <property type="project" value="InterPro"/>
</dbReference>
<evidence type="ECO:0000259" key="2">
    <source>
        <dbReference type="Pfam" id="PF23415"/>
    </source>
</evidence>
<dbReference type="InterPro" id="IPR056617">
    <property type="entry name" value="MAP1B/S_N"/>
</dbReference>
<feature type="domain" description="Microtubule-associated protein 1B/S N-terminal" evidence="2">
    <location>
        <begin position="44"/>
        <end position="222"/>
    </location>
</feature>
<feature type="region of interest" description="Disordered" evidence="1">
    <location>
        <begin position="1"/>
        <end position="21"/>
    </location>
</feature>
<feature type="compositionally biased region" description="Basic residues" evidence="1">
    <location>
        <begin position="978"/>
        <end position="990"/>
    </location>
</feature>
<dbReference type="PANTHER" id="PTHR13843">
    <property type="entry name" value="MICROTUBULE-ASSOCIATED PROTEIN"/>
    <property type="match status" value="1"/>
</dbReference>
<dbReference type="SUPFAM" id="SSF56281">
    <property type="entry name" value="Metallo-hydrolase/oxidoreductase"/>
    <property type="match status" value="1"/>
</dbReference>
<evidence type="ECO:0000313" key="4">
    <source>
        <dbReference type="Ensembl" id="ENSMMOP00000021857.1"/>
    </source>
</evidence>
<reference evidence="4" key="2">
    <citation type="submission" date="2025-09" db="UniProtKB">
        <authorList>
            <consortium name="Ensembl"/>
        </authorList>
    </citation>
    <scope>IDENTIFICATION</scope>
</reference>
<dbReference type="Proteomes" id="UP000261620">
    <property type="component" value="Unplaced"/>
</dbReference>
<dbReference type="InterPro" id="IPR057480">
    <property type="entry name" value="MAP1A/B/S-like_MBL"/>
</dbReference>
<dbReference type="GO" id="GO:0005829">
    <property type="term" value="C:cytosol"/>
    <property type="evidence" value="ECO:0007669"/>
    <property type="project" value="TreeGrafter"/>
</dbReference>
<protein>
    <submittedName>
        <fullName evidence="4">Uncharacterized protein</fullName>
    </submittedName>
</protein>
<feature type="compositionally biased region" description="Basic and acidic residues" evidence="1">
    <location>
        <begin position="736"/>
        <end position="792"/>
    </location>
</feature>
<accession>A0A3Q4BMV1</accession>
<dbReference type="GO" id="GO:0043025">
    <property type="term" value="C:neuronal cell body"/>
    <property type="evidence" value="ECO:0007669"/>
    <property type="project" value="TreeGrafter"/>
</dbReference>
<feature type="compositionally biased region" description="Basic and acidic residues" evidence="1">
    <location>
        <begin position="637"/>
        <end position="660"/>
    </location>
</feature>
<sequence>MEISAGASAERAEPEDTVHSRKHENNDFKYLKVKKSILHAAFLSPALHSWNVDLAVCDLDKELQLFETRHTAQFSPQVKGQSEQSVSGSDVLETVVLVNPSEETAASETRSLITDLSGNKLLILSGQSSEQGGDILLQGGALTWQHFSDIISDPQVIELLSRASSAQPSRLTVSCQGDGGWSSLGQSQEQQSLQHLLEYRLNPEPHHPDMDGVTEFTEYVSETVEVPSSFDLLEPPTSGGFLKLSKPCCYIFPGGRGDSALFAVNGFNILVDGGSDRKSCFWKLVRHLDRIDSVLLTHIGADNLPGINGLFQRKIAEQEEERNQGSGSSSNGDWMKNLISPELGIVFFNVPEKLRTPESTLKVKRSIEEASLTLQYLNKLDMYVLNPVKESKEMQFLMQKWAGNSKAKTGIMMPNGKEGEISVPYLTSVTALIVWIPHRPTEKIVRVLFPGNAPQNKILEGLEKLKHLDFLRYPVATQKDISSGAPPPIMKQTKIRSRTDSKESLKSSPKPHTKTKKETSGQDEESKSDITKENKVEKKEEKKLKSENLKEKPAKQEKTSKMEEKKDKEKKEIKKEKREVKKDENVRKEEKKESKAKEEKKKEPSKPELRKITKPDLKPLTPEVRKTLHKAKTQAKPKTDKTKAGKEEANEKKPVKKDIPEEVATAALADRSIMSSPEDLTVDFEALKQEELSKVKSVPVENDVVSSHTDTKVSSSVLPDEKVTPLATEAEPASPKQEEDNKVKGASEQVAAKEQKETSDSFDKKYEEEKMEKYDKYPAKGDIRGRSKKSDSSEEEGDVIEKAELEGSEDDDVLEVKKEKNGKEWDIKSPEQKPLSTAGLSGQVAATASEPFSFIQDETIPGYSETEQTISDEEIHEETEDRIPQLCYDVGSHDISVPDVPGTFDSMHGIKEMKSSTVADVLDVKPKNFMGSHEPELAPYPAIIAAPLAEEEHISSATSITEYDKMSSFGDEHDLSVKRRAQKQTHHHQSHGRDSSSLHQADGLSAGLGLATEDTPPTSVSESLASQSDSEMPPATEEYPSATGDGNMDSDEDADYMPDDKLSATGVGSHQSSRRSHDPPPAPLMDPYPHLPHPDVCMVDPESLDNGSVKKESKAKSLKKGLGKTKSASPARRKKSPMPVKHTPSPRSASLLKKDTDKSSRMSRLSDGQASKDDDLSRSSSQKSGSAAAPGFPIYVDLAYIPNHCSAKNVDQEFFKRIRSAYYVVSGNDTAGGEPSRGVLDALLEGKAQWGSNLQVTLIPTHDTEVTRDWYQQTHEKQQELNIMVLASSSTVVMQDESFPACKIEF</sequence>
<feature type="compositionally biased region" description="Polar residues" evidence="1">
    <location>
        <begin position="1015"/>
        <end position="1030"/>
    </location>
</feature>
<proteinExistence type="predicted"/>
<dbReference type="Ensembl" id="ENSMMOT00000022221.1">
    <property type="protein sequence ID" value="ENSMMOP00000021857.1"/>
    <property type="gene ID" value="ENSMMOG00000016622.1"/>
</dbReference>
<feature type="compositionally biased region" description="Basic and acidic residues" evidence="1">
    <location>
        <begin position="814"/>
        <end position="831"/>
    </location>
</feature>
<feature type="compositionally biased region" description="Acidic residues" evidence="1">
    <location>
        <begin position="1048"/>
        <end position="1057"/>
    </location>
</feature>
<name>A0A3Q4BMV1_MOLML</name>
<feature type="compositionally biased region" description="Polar residues" evidence="1">
    <location>
        <begin position="704"/>
        <end position="717"/>
    </location>
</feature>
<organism evidence="4 5">
    <name type="scientific">Mola mola</name>
    <name type="common">Ocean sunfish</name>
    <name type="synonym">Tetraodon mola</name>
    <dbReference type="NCBI Taxonomy" id="94237"/>
    <lineage>
        <taxon>Eukaryota</taxon>
        <taxon>Metazoa</taxon>
        <taxon>Chordata</taxon>
        <taxon>Craniata</taxon>
        <taxon>Vertebrata</taxon>
        <taxon>Euteleostomi</taxon>
        <taxon>Actinopterygii</taxon>
        <taxon>Neopterygii</taxon>
        <taxon>Teleostei</taxon>
        <taxon>Neoteleostei</taxon>
        <taxon>Acanthomorphata</taxon>
        <taxon>Eupercaria</taxon>
        <taxon>Tetraodontiformes</taxon>
        <taxon>Molidae</taxon>
        <taxon>Mola</taxon>
    </lineage>
</organism>
<feature type="compositionally biased region" description="Polar residues" evidence="1">
    <location>
        <begin position="834"/>
        <end position="844"/>
    </location>
</feature>
<dbReference type="GO" id="GO:0031114">
    <property type="term" value="P:regulation of microtubule depolymerization"/>
    <property type="evidence" value="ECO:0007669"/>
    <property type="project" value="TreeGrafter"/>
</dbReference>
<dbReference type="STRING" id="94237.ENSMMOP00000021857"/>
<dbReference type="GO" id="GO:0003779">
    <property type="term" value="F:actin binding"/>
    <property type="evidence" value="ECO:0007669"/>
    <property type="project" value="TreeGrafter"/>
</dbReference>
<dbReference type="GO" id="GO:0008017">
    <property type="term" value="F:microtubule binding"/>
    <property type="evidence" value="ECO:0007669"/>
    <property type="project" value="InterPro"/>
</dbReference>
<feature type="compositionally biased region" description="Basic and acidic residues" evidence="1">
    <location>
        <begin position="516"/>
        <end position="617"/>
    </location>
</feature>
<evidence type="ECO:0000313" key="5">
    <source>
        <dbReference type="Proteomes" id="UP000261620"/>
    </source>
</evidence>
<feature type="domain" description="Microtubule-associated protein 1A/B/S-like MBL-like" evidence="3">
    <location>
        <begin position="227"/>
        <end position="382"/>
    </location>
</feature>
<feature type="region of interest" description="Disordered" evidence="1">
    <location>
        <begin position="691"/>
        <end position="844"/>
    </location>
</feature>
<dbReference type="GO" id="GO:0016358">
    <property type="term" value="P:dendrite development"/>
    <property type="evidence" value="ECO:0007669"/>
    <property type="project" value="TreeGrafter"/>
</dbReference>
<feature type="region of interest" description="Disordered" evidence="1">
    <location>
        <begin position="479"/>
        <end position="661"/>
    </location>
</feature>
<dbReference type="OMA" id="CDDDTKD"/>
<feature type="compositionally biased region" description="Low complexity" evidence="1">
    <location>
        <begin position="1178"/>
        <end position="1188"/>
    </location>
</feature>
<dbReference type="GO" id="GO:0045202">
    <property type="term" value="C:synapse"/>
    <property type="evidence" value="ECO:0007669"/>
    <property type="project" value="TreeGrafter"/>
</dbReference>
<feature type="compositionally biased region" description="Basic and acidic residues" evidence="1">
    <location>
        <begin position="10"/>
        <end position="21"/>
    </location>
</feature>
<reference evidence="4" key="1">
    <citation type="submission" date="2025-08" db="UniProtKB">
        <authorList>
            <consortium name="Ensembl"/>
        </authorList>
    </citation>
    <scope>IDENTIFICATION</scope>
</reference>
<evidence type="ECO:0000256" key="1">
    <source>
        <dbReference type="SAM" id="MobiDB-lite"/>
    </source>
</evidence>